<dbReference type="FunCoup" id="A0A1H9CBQ4">
    <property type="interactions" value="32"/>
</dbReference>
<evidence type="ECO:0000256" key="7">
    <source>
        <dbReference type="RuleBase" id="RU363069"/>
    </source>
</evidence>
<dbReference type="SUPFAM" id="SSF56300">
    <property type="entry name" value="Metallo-dependent phosphatases"/>
    <property type="match status" value="1"/>
</dbReference>
<proteinExistence type="inferred from homology"/>
<evidence type="ECO:0000256" key="6">
    <source>
        <dbReference type="ARBA" id="ARBA00022839"/>
    </source>
</evidence>
<dbReference type="CDD" id="cd00840">
    <property type="entry name" value="MPP_Mre11_N"/>
    <property type="match status" value="1"/>
</dbReference>
<dbReference type="STRING" id="478744.SAMN05444359_104133"/>
<keyword evidence="7" id="KW-0255">Endonuclease</keyword>
<dbReference type="InterPro" id="IPR029052">
    <property type="entry name" value="Metallo-depent_PP-like"/>
</dbReference>
<dbReference type="GO" id="GO:0008408">
    <property type="term" value="F:3'-5' exonuclease activity"/>
    <property type="evidence" value="ECO:0007669"/>
    <property type="project" value="InterPro"/>
</dbReference>
<dbReference type="InterPro" id="IPR004593">
    <property type="entry name" value="SbcD"/>
</dbReference>
<dbReference type="EMBL" id="FOFB01000004">
    <property type="protein sequence ID" value="SEP98427.1"/>
    <property type="molecule type" value="Genomic_DNA"/>
</dbReference>
<feature type="domain" description="Nuclease SbcCD subunit D C-terminal" evidence="9">
    <location>
        <begin position="285"/>
        <end position="394"/>
    </location>
</feature>
<comment type="subunit">
    <text evidence="2 7">Heterodimer of SbcC and SbcD.</text>
</comment>
<dbReference type="Gene3D" id="3.60.21.10">
    <property type="match status" value="1"/>
</dbReference>
<keyword evidence="4 7" id="KW-0540">Nuclease</keyword>
<protein>
    <recommendedName>
        <fullName evidence="3 7">Nuclease SbcCD subunit D</fullName>
    </recommendedName>
</protein>
<evidence type="ECO:0000259" key="8">
    <source>
        <dbReference type="Pfam" id="PF00149"/>
    </source>
</evidence>
<dbReference type="PANTHER" id="PTHR30337:SF0">
    <property type="entry name" value="NUCLEASE SBCCD SUBUNIT D"/>
    <property type="match status" value="1"/>
</dbReference>
<name>A0A1H9CBQ4_9BACT</name>
<keyword evidence="7" id="KW-0233">DNA recombination</keyword>
<organism evidence="10 11">
    <name type="scientific">Neolewinella agarilytica</name>
    <dbReference type="NCBI Taxonomy" id="478744"/>
    <lineage>
        <taxon>Bacteria</taxon>
        <taxon>Pseudomonadati</taxon>
        <taxon>Bacteroidota</taxon>
        <taxon>Saprospiria</taxon>
        <taxon>Saprospirales</taxon>
        <taxon>Lewinellaceae</taxon>
        <taxon>Neolewinella</taxon>
    </lineage>
</organism>
<evidence type="ECO:0000256" key="1">
    <source>
        <dbReference type="ARBA" id="ARBA00010555"/>
    </source>
</evidence>
<dbReference type="NCBIfam" id="TIGR00619">
    <property type="entry name" value="sbcd"/>
    <property type="match status" value="1"/>
</dbReference>
<evidence type="ECO:0000256" key="2">
    <source>
        <dbReference type="ARBA" id="ARBA00011322"/>
    </source>
</evidence>
<dbReference type="GO" id="GO:0006310">
    <property type="term" value="P:DNA recombination"/>
    <property type="evidence" value="ECO:0007669"/>
    <property type="project" value="UniProtKB-KW"/>
</dbReference>
<evidence type="ECO:0000256" key="4">
    <source>
        <dbReference type="ARBA" id="ARBA00022722"/>
    </source>
</evidence>
<keyword evidence="11" id="KW-1185">Reference proteome</keyword>
<keyword evidence="5 7" id="KW-0378">Hydrolase</keyword>
<evidence type="ECO:0000313" key="11">
    <source>
        <dbReference type="Proteomes" id="UP000199021"/>
    </source>
</evidence>
<gene>
    <name evidence="7" type="primary">sbcD</name>
    <name evidence="10" type="ORF">SAMN05444359_104133</name>
</gene>
<comment type="similarity">
    <text evidence="1 7">Belongs to the SbcD family.</text>
</comment>
<dbReference type="Proteomes" id="UP000199021">
    <property type="component" value="Unassembled WGS sequence"/>
</dbReference>
<comment type="function">
    <text evidence="7">SbcCD cleaves DNA hairpin structures. These structures can inhibit DNA replication and are intermediates in certain DNA recombination reactions. The complex acts as a 3'-&gt;5' double strand exonuclease that can open hairpins. It also has a 5' single-strand endonuclease activity.</text>
</comment>
<dbReference type="InterPro" id="IPR026843">
    <property type="entry name" value="SbcD_C"/>
</dbReference>
<dbReference type="OrthoDB" id="9773856at2"/>
<dbReference type="Pfam" id="PF00149">
    <property type="entry name" value="Metallophos"/>
    <property type="match status" value="1"/>
</dbReference>
<dbReference type="GO" id="GO:0004519">
    <property type="term" value="F:endonuclease activity"/>
    <property type="evidence" value="ECO:0007669"/>
    <property type="project" value="UniProtKB-KW"/>
</dbReference>
<sequence length="423" mass="47299">MRILHTADWHLGHRLYERDRTEEHRAALAWLLQTIEEERVDLLVIAGDIFDVTNPANQARELYYDFLGKLIKTRCEAAVIIGGNHDSATMLDAPRGLLQSLQLHVVGAARAQVQSEVLRIAMPGKDSPSVLVAAVPYLRERDLRKGQFGEKSEDRLTAMRAGIRQHYEEVAAAAEAMRQAGEPIIATGHLFASGATDAEDKKSHIYQADEHNIDAGHFPDCFDYVALGHVHRAQSVGEKDHVRYSGSLIPLTFVEGQRPRSVRIVDLGKAGEKVSSHKLEVPYARNLHRVNGPLESILLELQTLATRYLAEKPALQPWVEVKIQTDTRIPNLRRTLLDAVRAVSDAEGDRLPLEIVRISTERQSPVPQDCGTPQDTRQLNELDPEDVFTRLLATEGGDAETTTALLSDFRTLRNWMNDEMTAE</sequence>
<feature type="domain" description="Calcineurin-like phosphoesterase" evidence="8">
    <location>
        <begin position="1"/>
        <end position="232"/>
    </location>
</feature>
<keyword evidence="7" id="KW-0235">DNA replication</keyword>
<dbReference type="InterPro" id="IPR041796">
    <property type="entry name" value="Mre11_N"/>
</dbReference>
<evidence type="ECO:0000256" key="5">
    <source>
        <dbReference type="ARBA" id="ARBA00022801"/>
    </source>
</evidence>
<dbReference type="InParanoid" id="A0A1H9CBQ4"/>
<accession>A0A1H9CBQ4</accession>
<keyword evidence="6 7" id="KW-0269">Exonuclease</keyword>
<reference evidence="11" key="1">
    <citation type="submission" date="2016-10" db="EMBL/GenBank/DDBJ databases">
        <authorList>
            <person name="Varghese N."/>
            <person name="Submissions S."/>
        </authorList>
    </citation>
    <scope>NUCLEOTIDE SEQUENCE [LARGE SCALE GENOMIC DNA]</scope>
    <source>
        <strain evidence="11">DSM 24740</strain>
    </source>
</reference>
<dbReference type="GO" id="GO:0006260">
    <property type="term" value="P:DNA replication"/>
    <property type="evidence" value="ECO:0007669"/>
    <property type="project" value="UniProtKB-KW"/>
</dbReference>
<evidence type="ECO:0000259" key="9">
    <source>
        <dbReference type="Pfam" id="PF12320"/>
    </source>
</evidence>
<dbReference type="AlphaFoldDB" id="A0A1H9CBQ4"/>
<dbReference type="InterPro" id="IPR050535">
    <property type="entry name" value="DNA_Repair-Maintenance_Comp"/>
</dbReference>
<evidence type="ECO:0000256" key="3">
    <source>
        <dbReference type="ARBA" id="ARBA00013365"/>
    </source>
</evidence>
<dbReference type="PANTHER" id="PTHR30337">
    <property type="entry name" value="COMPONENT OF ATP-DEPENDENT DSDNA EXONUCLEASE"/>
    <property type="match status" value="1"/>
</dbReference>
<dbReference type="RefSeq" id="WP_090166015.1">
    <property type="nucleotide sequence ID" value="NZ_FOFB01000004.1"/>
</dbReference>
<dbReference type="Pfam" id="PF12320">
    <property type="entry name" value="SbcD_C"/>
    <property type="match status" value="1"/>
</dbReference>
<evidence type="ECO:0000313" key="10">
    <source>
        <dbReference type="EMBL" id="SEP98427.1"/>
    </source>
</evidence>
<dbReference type="InterPro" id="IPR004843">
    <property type="entry name" value="Calcineurin-like_PHP"/>
</dbReference>